<reference evidence="2" key="1">
    <citation type="submission" date="2019-08" db="EMBL/GenBank/DDBJ databases">
        <title>Reference gene set and small RNA set construction with multiple tissues from Davidia involucrata Baill.</title>
        <authorList>
            <person name="Yang H."/>
            <person name="Zhou C."/>
            <person name="Li G."/>
            <person name="Wang J."/>
            <person name="Gao P."/>
            <person name="Wang M."/>
            <person name="Wang R."/>
            <person name="Zhao Y."/>
        </authorList>
    </citation>
    <scope>NUCLEOTIDE SEQUENCE</scope>
    <source>
        <tissue evidence="2">Mixed with DoveR01_LX</tissue>
    </source>
</reference>
<organism evidence="2">
    <name type="scientific">Davidia involucrata</name>
    <name type="common">Dove tree</name>
    <dbReference type="NCBI Taxonomy" id="16924"/>
    <lineage>
        <taxon>Eukaryota</taxon>
        <taxon>Viridiplantae</taxon>
        <taxon>Streptophyta</taxon>
        <taxon>Embryophyta</taxon>
        <taxon>Tracheophyta</taxon>
        <taxon>Spermatophyta</taxon>
        <taxon>Magnoliopsida</taxon>
        <taxon>eudicotyledons</taxon>
        <taxon>Gunneridae</taxon>
        <taxon>Pentapetalae</taxon>
        <taxon>asterids</taxon>
        <taxon>Cornales</taxon>
        <taxon>Nyssaceae</taxon>
        <taxon>Davidia</taxon>
    </lineage>
</organism>
<evidence type="ECO:0000313" key="2">
    <source>
        <dbReference type="EMBL" id="MPA62445.1"/>
    </source>
</evidence>
<feature type="region of interest" description="Disordered" evidence="1">
    <location>
        <begin position="127"/>
        <end position="149"/>
    </location>
</feature>
<dbReference type="PANTHER" id="PTHR36811">
    <property type="entry name" value="OS08G0444440 PROTEIN"/>
    <property type="match status" value="1"/>
</dbReference>
<protein>
    <submittedName>
        <fullName evidence="2">Uncharacterized protein</fullName>
    </submittedName>
</protein>
<name>A0A5B7B1K6_DAVIN</name>
<sequence length="194" mass="22229">MALGVHKTILKKRKEKRLFKKVVDYLRSDSYMFAPLISSQPSDFPSTKICSSATGIETKKPIKENNEKLVKKVGDYLKSDCYMYAPLVVPQPLHCFDTKTINPPHTGPDLYLRRVSAAISIRKVSRNTNQPTEQTENVIREDQPLDGYSLDRSTTARQTLAQREMVKHMVDQNCRSSSVRGKRMLKTEKRKLVK</sequence>
<accession>A0A5B7B1K6</accession>
<feature type="compositionally biased region" description="Polar residues" evidence="1">
    <location>
        <begin position="127"/>
        <end position="137"/>
    </location>
</feature>
<dbReference type="PANTHER" id="PTHR36811:SF2">
    <property type="entry name" value="OS08G0444440 PROTEIN"/>
    <property type="match status" value="1"/>
</dbReference>
<gene>
    <name evidence="2" type="ORF">Din_031886</name>
</gene>
<dbReference type="EMBL" id="GHES01031886">
    <property type="protein sequence ID" value="MPA62445.1"/>
    <property type="molecule type" value="Transcribed_RNA"/>
</dbReference>
<dbReference type="AlphaFoldDB" id="A0A5B7B1K6"/>
<proteinExistence type="predicted"/>
<evidence type="ECO:0000256" key="1">
    <source>
        <dbReference type="SAM" id="MobiDB-lite"/>
    </source>
</evidence>